<keyword evidence="3" id="KW-1185">Reference proteome</keyword>
<gene>
    <name evidence="2" type="ORF">ESZ54_02590</name>
</gene>
<dbReference type="Gene3D" id="3.40.630.30">
    <property type="match status" value="1"/>
</dbReference>
<organism evidence="2 3">
    <name type="scientific">Vagococcus silagei</name>
    <dbReference type="NCBI Taxonomy" id="2508885"/>
    <lineage>
        <taxon>Bacteria</taxon>
        <taxon>Bacillati</taxon>
        <taxon>Bacillota</taxon>
        <taxon>Bacilli</taxon>
        <taxon>Lactobacillales</taxon>
        <taxon>Enterococcaceae</taxon>
        <taxon>Vagococcus</taxon>
    </lineage>
</organism>
<dbReference type="SUPFAM" id="SSF55729">
    <property type="entry name" value="Acyl-CoA N-acyltransferases (Nat)"/>
    <property type="match status" value="1"/>
</dbReference>
<evidence type="ECO:0000313" key="3">
    <source>
        <dbReference type="Proteomes" id="UP000310506"/>
    </source>
</evidence>
<feature type="domain" description="N-acetyltransferase" evidence="1">
    <location>
        <begin position="11"/>
        <end position="180"/>
    </location>
</feature>
<dbReference type="AlphaFoldDB" id="A0A4S3B4Q6"/>
<protein>
    <submittedName>
        <fullName evidence="2">N-acetyltransferase</fullName>
    </submittedName>
</protein>
<dbReference type="EMBL" id="SDGV01000004">
    <property type="protein sequence ID" value="THB62114.1"/>
    <property type="molecule type" value="Genomic_DNA"/>
</dbReference>
<dbReference type="RefSeq" id="WP_136136115.1">
    <property type="nucleotide sequence ID" value="NZ_SDGV01000004.1"/>
</dbReference>
<dbReference type="CDD" id="cd04301">
    <property type="entry name" value="NAT_SF"/>
    <property type="match status" value="1"/>
</dbReference>
<dbReference type="InterPro" id="IPR051908">
    <property type="entry name" value="Ribosomal_N-acetyltransferase"/>
</dbReference>
<dbReference type="PANTHER" id="PTHR43441:SF12">
    <property type="entry name" value="RIBOSOMAL N-ACETYLTRANSFERASE YDAF-RELATED"/>
    <property type="match status" value="1"/>
</dbReference>
<dbReference type="GO" id="GO:0005737">
    <property type="term" value="C:cytoplasm"/>
    <property type="evidence" value="ECO:0007669"/>
    <property type="project" value="TreeGrafter"/>
</dbReference>
<keyword evidence="2" id="KW-0808">Transferase</keyword>
<dbReference type="OrthoDB" id="9784707at2"/>
<dbReference type="InterPro" id="IPR000182">
    <property type="entry name" value="GNAT_dom"/>
</dbReference>
<proteinExistence type="predicted"/>
<accession>A0A4S3B4Q6</accession>
<evidence type="ECO:0000259" key="1">
    <source>
        <dbReference type="PROSITE" id="PS51186"/>
    </source>
</evidence>
<name>A0A4S3B4Q6_9ENTE</name>
<reference evidence="2 3" key="1">
    <citation type="submission" date="2019-01" db="EMBL/GenBank/DDBJ databases">
        <title>Vagococcus silagei sp. nov. isolated from brewer's grain.</title>
        <authorList>
            <person name="Guu J.-R."/>
        </authorList>
    </citation>
    <scope>NUCLEOTIDE SEQUENCE [LARGE SCALE GENOMIC DNA]</scope>
    <source>
        <strain evidence="2 3">2B-2</strain>
    </source>
</reference>
<dbReference type="Pfam" id="PF13302">
    <property type="entry name" value="Acetyltransf_3"/>
    <property type="match status" value="1"/>
</dbReference>
<dbReference type="GO" id="GO:1990189">
    <property type="term" value="F:protein N-terminal-serine acetyltransferase activity"/>
    <property type="evidence" value="ECO:0007669"/>
    <property type="project" value="TreeGrafter"/>
</dbReference>
<evidence type="ECO:0000313" key="2">
    <source>
        <dbReference type="EMBL" id="THB62114.1"/>
    </source>
</evidence>
<dbReference type="PANTHER" id="PTHR43441">
    <property type="entry name" value="RIBOSOMAL-PROTEIN-SERINE ACETYLTRANSFERASE"/>
    <property type="match status" value="1"/>
</dbReference>
<dbReference type="GO" id="GO:0008999">
    <property type="term" value="F:protein-N-terminal-alanine acetyltransferase activity"/>
    <property type="evidence" value="ECO:0007669"/>
    <property type="project" value="TreeGrafter"/>
</dbReference>
<dbReference type="Proteomes" id="UP000310506">
    <property type="component" value="Unassembled WGS sequence"/>
</dbReference>
<dbReference type="PROSITE" id="PS51186">
    <property type="entry name" value="GNAT"/>
    <property type="match status" value="1"/>
</dbReference>
<sequence length="180" mass="20863">MTQYFSFKISPDIELVFPTIETAKPMFEIIDRDREHLGKYLDFVDYTKTVEDEENFIKLKLKGMAEGTDALYFIRYKDEFIGCIELHFIDQKAKKAEIGYWLCSDFVGRGIMTQSVTAFCDIAYARMGLNKITLLADVENKPSNQVAIKSGFTFVGMDPEDLHIRGELRDLNRYVKLKEK</sequence>
<comment type="caution">
    <text evidence="2">The sequence shown here is derived from an EMBL/GenBank/DDBJ whole genome shotgun (WGS) entry which is preliminary data.</text>
</comment>
<dbReference type="InterPro" id="IPR016181">
    <property type="entry name" value="Acyl_CoA_acyltransferase"/>
</dbReference>